<dbReference type="RefSeq" id="WP_253776394.1">
    <property type="nucleotide sequence ID" value="NZ_BAAAVE010000017.1"/>
</dbReference>
<sequence length="353" mass="37821">MSGGAARGHDEEPRADDPHPPTPSSPRSDEHTAARVPEHDAAEEQGRGPVQARPEDGSSGEGDGEADTLPLPVGRRAGVRRAVVVIGGLSLSALVLAAGAYGLLSPYLSPAGLEGGGGVASGAPPVRRITLPEGLRLDEALRRISRQAGMPLADLRAVDSRQVGLPDYARGLEGFLFPATYEMGPGTTARGLLATMVQRFATVADRLDLEERAARMDLTPLEAVTVASIVQAEPGRPADYPKIARVIYNRLGRDLPLRIDSTALYALGKRTSRLSPGETRVGSSYNTYTRRGLPPGPISNPGVRALRAALHPAKGDWYWFVTTNPTHRITKFTDKESEFVRYREELNENLGTN</sequence>
<feature type="compositionally biased region" description="Basic and acidic residues" evidence="8">
    <location>
        <begin position="7"/>
        <end position="19"/>
    </location>
</feature>
<dbReference type="Pfam" id="PF02618">
    <property type="entry name" value="YceG"/>
    <property type="match status" value="1"/>
</dbReference>
<reference evidence="9 10" key="1">
    <citation type="submission" date="2022-06" db="EMBL/GenBank/DDBJ databases">
        <title>Sequencing the genomes of 1000 actinobacteria strains.</title>
        <authorList>
            <person name="Klenk H.-P."/>
        </authorList>
    </citation>
    <scope>NUCLEOTIDE SEQUENCE [LARGE SCALE GENOMIC DNA]</scope>
    <source>
        <strain evidence="9 10">DSM 44170</strain>
    </source>
</reference>
<evidence type="ECO:0000313" key="10">
    <source>
        <dbReference type="Proteomes" id="UP001320766"/>
    </source>
</evidence>
<evidence type="ECO:0000256" key="7">
    <source>
        <dbReference type="HAMAP-Rule" id="MF_02065"/>
    </source>
</evidence>
<dbReference type="PANTHER" id="PTHR30518">
    <property type="entry name" value="ENDOLYTIC MUREIN TRANSGLYCOSYLASE"/>
    <property type="match status" value="1"/>
</dbReference>
<dbReference type="Proteomes" id="UP001320766">
    <property type="component" value="Unassembled WGS sequence"/>
</dbReference>
<feature type="region of interest" description="Disordered" evidence="8">
    <location>
        <begin position="276"/>
        <end position="299"/>
    </location>
</feature>
<keyword evidence="2 7" id="KW-0812">Transmembrane</keyword>
<proteinExistence type="inferred from homology"/>
<evidence type="ECO:0000256" key="8">
    <source>
        <dbReference type="SAM" id="MobiDB-lite"/>
    </source>
</evidence>
<name>A0ABT1K9P7_9ACTN</name>
<feature type="compositionally biased region" description="Basic and acidic residues" evidence="8">
    <location>
        <begin position="27"/>
        <end position="46"/>
    </location>
</feature>
<comment type="catalytic activity">
    <reaction evidence="7">
        <text>a peptidoglycan chain = a peptidoglycan chain with N-acetyl-1,6-anhydromuramyl-[peptide] at the reducing end + a peptidoglycan chain with N-acetylglucosamine at the non-reducing end.</text>
        <dbReference type="EC" id="4.2.2.29"/>
    </reaction>
</comment>
<comment type="subcellular location">
    <subcellularLocation>
        <location evidence="7">Cell membrane</location>
        <topology evidence="7">Single-pass membrane protein</topology>
    </subcellularLocation>
</comment>
<dbReference type="EC" id="4.2.2.29" evidence="7"/>
<feature type="region of interest" description="Disordered" evidence="8">
    <location>
        <begin position="1"/>
        <end position="72"/>
    </location>
</feature>
<dbReference type="EMBL" id="JAMZEC010000001">
    <property type="protein sequence ID" value="MCP2350738.1"/>
    <property type="molecule type" value="Genomic_DNA"/>
</dbReference>
<comment type="caution">
    <text evidence="9">The sequence shown here is derived from an EMBL/GenBank/DDBJ whole genome shotgun (WGS) entry which is preliminary data.</text>
</comment>
<keyword evidence="4 7" id="KW-0472">Membrane</keyword>
<feature type="transmembrane region" description="Helical" evidence="7">
    <location>
        <begin position="82"/>
        <end position="104"/>
    </location>
</feature>
<comment type="similarity">
    <text evidence="7">Belongs to the transglycosylase MltG family.</text>
</comment>
<dbReference type="HAMAP" id="MF_02065">
    <property type="entry name" value="MltG"/>
    <property type="match status" value="1"/>
</dbReference>
<dbReference type="PANTHER" id="PTHR30518:SF2">
    <property type="entry name" value="ENDOLYTIC MUREIN TRANSGLYCOSYLASE"/>
    <property type="match status" value="1"/>
</dbReference>
<dbReference type="InterPro" id="IPR003770">
    <property type="entry name" value="MLTG-like"/>
</dbReference>
<gene>
    <name evidence="7" type="primary">mltG</name>
    <name evidence="9" type="ORF">HD595_006860</name>
</gene>
<evidence type="ECO:0000256" key="4">
    <source>
        <dbReference type="ARBA" id="ARBA00023136"/>
    </source>
</evidence>
<keyword evidence="10" id="KW-1185">Reference proteome</keyword>
<dbReference type="NCBIfam" id="TIGR00247">
    <property type="entry name" value="endolytic transglycosylase MltG"/>
    <property type="match status" value="1"/>
</dbReference>
<evidence type="ECO:0000256" key="1">
    <source>
        <dbReference type="ARBA" id="ARBA00022475"/>
    </source>
</evidence>
<evidence type="ECO:0000256" key="5">
    <source>
        <dbReference type="ARBA" id="ARBA00023239"/>
    </source>
</evidence>
<comment type="function">
    <text evidence="7">Functions as a peptidoglycan terminase that cleaves nascent peptidoglycan strands endolytically to terminate their elongation.</text>
</comment>
<organism evidence="9 10">
    <name type="scientific">Nonomuraea roseoviolacea subsp. carminata</name>
    <dbReference type="NCBI Taxonomy" id="160689"/>
    <lineage>
        <taxon>Bacteria</taxon>
        <taxon>Bacillati</taxon>
        <taxon>Actinomycetota</taxon>
        <taxon>Actinomycetes</taxon>
        <taxon>Streptosporangiales</taxon>
        <taxon>Streptosporangiaceae</taxon>
        <taxon>Nonomuraea</taxon>
    </lineage>
</organism>
<keyword evidence="3 7" id="KW-1133">Transmembrane helix</keyword>
<keyword evidence="5 7" id="KW-0456">Lyase</keyword>
<feature type="site" description="Important for catalytic activity" evidence="7">
    <location>
        <position position="233"/>
    </location>
</feature>
<keyword evidence="6 7" id="KW-0961">Cell wall biogenesis/degradation</keyword>
<evidence type="ECO:0000256" key="6">
    <source>
        <dbReference type="ARBA" id="ARBA00023316"/>
    </source>
</evidence>
<evidence type="ECO:0000256" key="2">
    <source>
        <dbReference type="ARBA" id="ARBA00022692"/>
    </source>
</evidence>
<protein>
    <recommendedName>
        <fullName evidence="7">Endolytic murein transglycosylase</fullName>
        <ecNumber evidence="7">4.2.2.29</ecNumber>
    </recommendedName>
    <alternativeName>
        <fullName evidence="7">Peptidoglycan lytic transglycosylase</fullName>
    </alternativeName>
    <alternativeName>
        <fullName evidence="7">Peptidoglycan polymerization terminase</fullName>
    </alternativeName>
</protein>
<keyword evidence="1 7" id="KW-1003">Cell membrane</keyword>
<evidence type="ECO:0000313" key="9">
    <source>
        <dbReference type="EMBL" id="MCP2350738.1"/>
    </source>
</evidence>
<evidence type="ECO:0000256" key="3">
    <source>
        <dbReference type="ARBA" id="ARBA00022989"/>
    </source>
</evidence>
<accession>A0ABT1K9P7</accession>